<keyword evidence="2" id="KW-1185">Reference proteome</keyword>
<keyword evidence="1" id="KW-0645">Protease</keyword>
<name>A0A317MZ71_9GAMM</name>
<dbReference type="Pfam" id="PF12385">
    <property type="entry name" value="Peptidase_C70"/>
    <property type="match status" value="1"/>
</dbReference>
<gene>
    <name evidence="1" type="ORF">C7443_102384</name>
</gene>
<dbReference type="EMBL" id="QGTJ01000002">
    <property type="protein sequence ID" value="PWV64731.1"/>
    <property type="molecule type" value="Genomic_DNA"/>
</dbReference>
<reference evidence="1 2" key="1">
    <citation type="submission" date="2018-05" db="EMBL/GenBank/DDBJ databases">
        <title>Genomic Encyclopedia of Type Strains, Phase IV (KMG-IV): sequencing the most valuable type-strain genomes for metagenomic binning, comparative biology and taxonomic classification.</title>
        <authorList>
            <person name="Goeker M."/>
        </authorList>
    </citation>
    <scope>NUCLEOTIDE SEQUENCE [LARGE SCALE GENOMIC DNA]</scope>
    <source>
        <strain evidence="1 2">DSM 23606</strain>
    </source>
</reference>
<comment type="caution">
    <text evidence="1">The sequence shown here is derived from an EMBL/GenBank/DDBJ whole genome shotgun (WGS) entry which is preliminary data.</text>
</comment>
<accession>A0A317MZ71</accession>
<dbReference type="GO" id="GO:0008233">
    <property type="term" value="F:peptidase activity"/>
    <property type="evidence" value="ECO:0007669"/>
    <property type="project" value="UniProtKB-KW"/>
</dbReference>
<dbReference type="RefSeq" id="WP_170123490.1">
    <property type="nucleotide sequence ID" value="NZ_QGTJ01000002.1"/>
</dbReference>
<dbReference type="InterPro" id="IPR022118">
    <property type="entry name" value="Peptidase_C70_AvrRpt2"/>
</dbReference>
<evidence type="ECO:0000313" key="2">
    <source>
        <dbReference type="Proteomes" id="UP000246569"/>
    </source>
</evidence>
<sequence>MLIDVLHQVPKEGYGQFNTATCWLASYRMLYAWWQRDERSIPTRLGGAGLDYKALCQRGIYPEEWPRAGASLGLCGWEGRLVKAWDDEQIVYALKGYGPLYFTWDYGSSGHAVVIVGFDAKMKQFRVHNPYNRSEPGTVDIDWFTPDAFRERLHAGRWALQACYES</sequence>
<dbReference type="AlphaFoldDB" id="A0A317MZ71"/>
<keyword evidence="1" id="KW-0378">Hydrolase</keyword>
<protein>
    <submittedName>
        <fullName evidence="1">Papain like cysteine protease AvrRpt2</fullName>
    </submittedName>
</protein>
<evidence type="ECO:0000313" key="1">
    <source>
        <dbReference type="EMBL" id="PWV64731.1"/>
    </source>
</evidence>
<dbReference type="GO" id="GO:0006508">
    <property type="term" value="P:proteolysis"/>
    <property type="evidence" value="ECO:0007669"/>
    <property type="project" value="UniProtKB-KW"/>
</dbReference>
<organism evidence="1 2">
    <name type="scientific">Plasticicumulans acidivorans</name>
    <dbReference type="NCBI Taxonomy" id="886464"/>
    <lineage>
        <taxon>Bacteria</taxon>
        <taxon>Pseudomonadati</taxon>
        <taxon>Pseudomonadota</taxon>
        <taxon>Gammaproteobacteria</taxon>
        <taxon>Candidatus Competibacteraceae</taxon>
        <taxon>Plasticicumulans</taxon>
    </lineage>
</organism>
<proteinExistence type="predicted"/>
<dbReference type="Proteomes" id="UP000246569">
    <property type="component" value="Unassembled WGS sequence"/>
</dbReference>